<evidence type="ECO:0000256" key="9">
    <source>
        <dbReference type="ARBA" id="ARBA00023180"/>
    </source>
</evidence>
<comment type="subcellular location">
    <subcellularLocation>
        <location evidence="11">Endoplasmic reticulum membrane</location>
    </subcellularLocation>
    <subcellularLocation>
        <location evidence="11">Nucleus membrane</location>
    </subcellularLocation>
</comment>
<evidence type="ECO:0000256" key="5">
    <source>
        <dbReference type="ARBA" id="ARBA00022729"/>
    </source>
</evidence>
<keyword evidence="7 11" id="KW-1133">Transmembrane helix</keyword>
<gene>
    <name evidence="14" type="ORF">BDU57DRAFT_552202</name>
</gene>
<feature type="signal peptide" evidence="13">
    <location>
        <begin position="1"/>
        <end position="22"/>
    </location>
</feature>
<feature type="transmembrane region" description="Helical" evidence="11">
    <location>
        <begin position="488"/>
        <end position="509"/>
    </location>
</feature>
<keyword evidence="6 11" id="KW-0256">Endoplasmic reticulum</keyword>
<evidence type="ECO:0000256" key="7">
    <source>
        <dbReference type="ARBA" id="ARBA00022989"/>
    </source>
</evidence>
<keyword evidence="15" id="KW-1185">Reference proteome</keyword>
<dbReference type="GO" id="GO:0048288">
    <property type="term" value="P:nuclear membrane fusion involved in karyogamy"/>
    <property type="evidence" value="ECO:0007669"/>
    <property type="project" value="UniProtKB-UniRule"/>
</dbReference>
<evidence type="ECO:0000256" key="1">
    <source>
        <dbReference type="ARBA" id="ARBA00003389"/>
    </source>
</evidence>
<dbReference type="GO" id="GO:0005789">
    <property type="term" value="C:endoplasmic reticulum membrane"/>
    <property type="evidence" value="ECO:0007669"/>
    <property type="project" value="UniProtKB-SubCell"/>
</dbReference>
<keyword evidence="4 11" id="KW-0812">Transmembrane</keyword>
<dbReference type="Pfam" id="PF04163">
    <property type="entry name" value="Tht1"/>
    <property type="match status" value="1"/>
</dbReference>
<proteinExistence type="inferred from homology"/>
<evidence type="ECO:0000256" key="13">
    <source>
        <dbReference type="SAM" id="SignalP"/>
    </source>
</evidence>
<organism evidence="14 15">
    <name type="scientific">Ampelomyces quisqualis</name>
    <name type="common">Powdery mildew agent</name>
    <dbReference type="NCBI Taxonomy" id="50730"/>
    <lineage>
        <taxon>Eukaryota</taxon>
        <taxon>Fungi</taxon>
        <taxon>Dikarya</taxon>
        <taxon>Ascomycota</taxon>
        <taxon>Pezizomycotina</taxon>
        <taxon>Dothideomycetes</taxon>
        <taxon>Pleosporomycetidae</taxon>
        <taxon>Pleosporales</taxon>
        <taxon>Pleosporineae</taxon>
        <taxon>Phaeosphaeriaceae</taxon>
        <taxon>Ampelomyces</taxon>
    </lineage>
</organism>
<dbReference type="GO" id="GO:0000742">
    <property type="term" value="P:karyogamy involved in conjugation with cellular fusion"/>
    <property type="evidence" value="ECO:0007669"/>
    <property type="project" value="UniProtKB-UniRule"/>
</dbReference>
<keyword evidence="8 11" id="KW-0472">Membrane</keyword>
<dbReference type="Proteomes" id="UP000800096">
    <property type="component" value="Unassembled WGS sequence"/>
</dbReference>
<dbReference type="GO" id="GO:0031965">
    <property type="term" value="C:nuclear membrane"/>
    <property type="evidence" value="ECO:0007669"/>
    <property type="project" value="UniProtKB-SubCell"/>
</dbReference>
<accession>A0A6A5Q9F7</accession>
<evidence type="ECO:0008006" key="16">
    <source>
        <dbReference type="Google" id="ProtNLM"/>
    </source>
</evidence>
<evidence type="ECO:0000313" key="14">
    <source>
        <dbReference type="EMBL" id="KAF1911418.1"/>
    </source>
</evidence>
<dbReference type="InterPro" id="IPR007292">
    <property type="entry name" value="Nuclear_fusion_Kar5"/>
</dbReference>
<protein>
    <recommendedName>
        <fullName evidence="16">Nuclear fusion protein KAR5</fullName>
    </recommendedName>
</protein>
<dbReference type="EMBL" id="ML979144">
    <property type="protein sequence ID" value="KAF1911418.1"/>
    <property type="molecule type" value="Genomic_DNA"/>
</dbReference>
<evidence type="ECO:0000256" key="2">
    <source>
        <dbReference type="ARBA" id="ARBA00010473"/>
    </source>
</evidence>
<feature type="compositionally biased region" description="Pro residues" evidence="12">
    <location>
        <begin position="559"/>
        <end position="570"/>
    </location>
</feature>
<feature type="transmembrane region" description="Helical" evidence="11">
    <location>
        <begin position="409"/>
        <end position="430"/>
    </location>
</feature>
<keyword evidence="5 11" id="KW-0732">Signal</keyword>
<dbReference type="OrthoDB" id="5311848at2759"/>
<name>A0A6A5Q9F7_AMPQU</name>
<feature type="region of interest" description="Disordered" evidence="12">
    <location>
        <begin position="546"/>
        <end position="570"/>
    </location>
</feature>
<dbReference type="PANTHER" id="PTHR28012:SF1">
    <property type="entry name" value="NUCLEAR FUSION PROTEIN KAR5"/>
    <property type="match status" value="1"/>
</dbReference>
<feature type="transmembrane region" description="Helical" evidence="11">
    <location>
        <begin position="437"/>
        <end position="455"/>
    </location>
</feature>
<comment type="similarity">
    <text evidence="2 11">Belongs to the KAR5 family.</text>
</comment>
<keyword evidence="10 11" id="KW-0539">Nucleus</keyword>
<dbReference type="PANTHER" id="PTHR28012">
    <property type="entry name" value="NUCLEAR FUSION PROTEIN KAR5"/>
    <property type="match status" value="1"/>
</dbReference>
<reference evidence="14" key="1">
    <citation type="journal article" date="2020" name="Stud. Mycol.">
        <title>101 Dothideomycetes genomes: a test case for predicting lifestyles and emergence of pathogens.</title>
        <authorList>
            <person name="Haridas S."/>
            <person name="Albert R."/>
            <person name="Binder M."/>
            <person name="Bloem J."/>
            <person name="Labutti K."/>
            <person name="Salamov A."/>
            <person name="Andreopoulos B."/>
            <person name="Baker S."/>
            <person name="Barry K."/>
            <person name="Bills G."/>
            <person name="Bluhm B."/>
            <person name="Cannon C."/>
            <person name="Castanera R."/>
            <person name="Culley D."/>
            <person name="Daum C."/>
            <person name="Ezra D."/>
            <person name="Gonzalez J."/>
            <person name="Henrissat B."/>
            <person name="Kuo A."/>
            <person name="Liang C."/>
            <person name="Lipzen A."/>
            <person name="Lutzoni F."/>
            <person name="Magnuson J."/>
            <person name="Mondo S."/>
            <person name="Nolan M."/>
            <person name="Ohm R."/>
            <person name="Pangilinan J."/>
            <person name="Park H.-J."/>
            <person name="Ramirez L."/>
            <person name="Alfaro M."/>
            <person name="Sun H."/>
            <person name="Tritt A."/>
            <person name="Yoshinaga Y."/>
            <person name="Zwiers L.-H."/>
            <person name="Turgeon B."/>
            <person name="Goodwin S."/>
            <person name="Spatafora J."/>
            <person name="Crous P."/>
            <person name="Grigoriev I."/>
        </authorList>
    </citation>
    <scope>NUCLEOTIDE SEQUENCE</scope>
    <source>
        <strain evidence="14">HMLAC05119</strain>
    </source>
</reference>
<evidence type="ECO:0000256" key="4">
    <source>
        <dbReference type="ARBA" id="ARBA00022692"/>
    </source>
</evidence>
<evidence type="ECO:0000256" key="3">
    <source>
        <dbReference type="ARBA" id="ARBA00022459"/>
    </source>
</evidence>
<evidence type="ECO:0000256" key="12">
    <source>
        <dbReference type="SAM" id="MobiDB-lite"/>
    </source>
</evidence>
<evidence type="ECO:0000313" key="15">
    <source>
        <dbReference type="Proteomes" id="UP000800096"/>
    </source>
</evidence>
<feature type="chain" id="PRO_5025622987" description="Nuclear fusion protein KAR5" evidence="13">
    <location>
        <begin position="23"/>
        <end position="570"/>
    </location>
</feature>
<evidence type="ECO:0000256" key="11">
    <source>
        <dbReference type="RuleBase" id="RU368082"/>
    </source>
</evidence>
<comment type="function">
    <text evidence="1 11">Required for nuclear membrane fusion during karyogamy.</text>
</comment>
<evidence type="ECO:0000256" key="6">
    <source>
        <dbReference type="ARBA" id="ARBA00022824"/>
    </source>
</evidence>
<evidence type="ECO:0000256" key="10">
    <source>
        <dbReference type="ARBA" id="ARBA00023242"/>
    </source>
</evidence>
<evidence type="ECO:0000256" key="8">
    <source>
        <dbReference type="ARBA" id="ARBA00023136"/>
    </source>
</evidence>
<keyword evidence="9" id="KW-0325">Glycoprotein</keyword>
<sequence length="570" mass="62892">MKSTSGATGSAALALFIPLSIATSPLYFPPADAGPTLDVGTLFQHTASRNQRVITQAVDFVVSMQNAPTCTRMAASHLMSECKLLEHAPDFAKSRPEAYLDNVKTEYAAKLAVCELLSAQPNNPVPPANCDILVPTSRACNKGGTWWYSRPETTVNEKQCYPEIKEYQYAQCLKTLQSSPQYWTSFSNARQNAVVMCQASRDAIERENHLETFKNLTQVMDAVSSVMKKSTEEYETLIRDQKQFTDEVREAQDRLKEDVHAVQEKALATVGTLDNKFHSFMETSMSELVTALADNRSNEIARIRQEMQSFSGDLMTESAQFARFFNDQLQAHHEQALMSLQANHVAQVDSYNVLAGRMDNMQDIAERTSDAANASLNKIVSFEQRLVNLSDQADHIAQGFAFFSALPHLLSSLIRGTVASMGVGFVFFILCKISKGLATYAAGACSSAYLLHHFGLYKWLGSLSQQAASDQNQPWISFMTSLSSTQQAAGLIMVLWLATIPVGCLNIYLGTVIGKAVSRLLESYWIRQYTNDGGLGFLPSIEIPAPRTSHKPSTHTSPSYPPNPSPFIQA</sequence>
<keyword evidence="3 11" id="KW-0415">Karyogamy</keyword>
<dbReference type="AlphaFoldDB" id="A0A6A5Q9F7"/>